<dbReference type="GO" id="GO:0008017">
    <property type="term" value="F:microtubule binding"/>
    <property type="evidence" value="ECO:0007669"/>
    <property type="project" value="InterPro"/>
</dbReference>
<dbReference type="Gene3D" id="1.20.58.1980">
    <property type="match status" value="1"/>
</dbReference>
<evidence type="ECO:0000256" key="3">
    <source>
        <dbReference type="ARBA" id="ARBA00022741"/>
    </source>
</evidence>
<dbReference type="GO" id="GO:0005737">
    <property type="term" value="C:cytoplasm"/>
    <property type="evidence" value="ECO:0007669"/>
    <property type="project" value="UniProtKB-SubCell"/>
</dbReference>
<comment type="caution">
    <text evidence="6">Lacks conserved residue(s) required for the propagation of feature annotation.</text>
</comment>
<dbReference type="InterPro" id="IPR027417">
    <property type="entry name" value="P-loop_NTPase"/>
</dbReference>
<evidence type="ECO:0000256" key="4">
    <source>
        <dbReference type="ARBA" id="ARBA00022840"/>
    </source>
</evidence>
<dbReference type="PANTHER" id="PTHR47969:SF15">
    <property type="entry name" value="CHROMOSOME-ASSOCIATED KINESIN KIF4A-RELATED"/>
    <property type="match status" value="1"/>
</dbReference>
<evidence type="ECO:0000256" key="5">
    <source>
        <dbReference type="ARBA" id="ARBA00023054"/>
    </source>
</evidence>
<dbReference type="PROSITE" id="PS50067">
    <property type="entry name" value="KINESIN_MOTOR_2"/>
    <property type="match status" value="1"/>
</dbReference>
<evidence type="ECO:0000256" key="1">
    <source>
        <dbReference type="ARBA" id="ARBA00004496"/>
    </source>
</evidence>
<sequence>MLQDSLGGNSYTVMICNVSPAKINVDETLSSLRFAERAKKIENKAVVNRDPKGERILELLQENKALRAKIARLEAHVDRLELHYDKRQSAILNAKLNGHGAAFLPRVRFAEVDCAEDKVLCNREQARSILWL</sequence>
<dbReference type="SUPFAM" id="SSF52540">
    <property type="entry name" value="P-loop containing nucleoside triphosphate hydrolases"/>
    <property type="match status" value="1"/>
</dbReference>
<evidence type="ECO:0000256" key="2">
    <source>
        <dbReference type="ARBA" id="ARBA00022490"/>
    </source>
</evidence>
<reference evidence="7 8" key="1">
    <citation type="submission" date="2016-02" db="EMBL/GenBank/DDBJ databases">
        <title>Genome analysis of coral dinoflagellate symbionts highlights evolutionary adaptations to a symbiotic lifestyle.</title>
        <authorList>
            <person name="Aranda M."/>
            <person name="Li Y."/>
            <person name="Liew Y.J."/>
            <person name="Baumgarten S."/>
            <person name="Simakov O."/>
            <person name="Wilson M."/>
            <person name="Piel J."/>
            <person name="Ashoor H."/>
            <person name="Bougouffa S."/>
            <person name="Bajic V.B."/>
            <person name="Ryu T."/>
            <person name="Ravasi T."/>
            <person name="Bayer T."/>
            <person name="Micklem G."/>
            <person name="Kim H."/>
            <person name="Bhak J."/>
            <person name="Lajeunesse T.C."/>
            <person name="Voolstra C.R."/>
        </authorList>
    </citation>
    <scope>NUCLEOTIDE SEQUENCE [LARGE SCALE GENOMIC DNA]</scope>
    <source>
        <strain evidence="7 8">CCMP2467</strain>
    </source>
</reference>
<evidence type="ECO:0000313" key="8">
    <source>
        <dbReference type="Proteomes" id="UP000186817"/>
    </source>
</evidence>
<keyword evidence="4" id="KW-0067">ATP-binding</keyword>
<gene>
    <name evidence="7" type="primary">KIF3B</name>
    <name evidence="7" type="ORF">AK812_SmicGene5190</name>
</gene>
<comment type="caution">
    <text evidence="7">The sequence shown here is derived from an EMBL/GenBank/DDBJ whole genome shotgun (WGS) entry which is preliminary data.</text>
</comment>
<dbReference type="EMBL" id="LSRX01000066">
    <property type="protein sequence ID" value="OLQ11030.1"/>
    <property type="molecule type" value="Genomic_DNA"/>
</dbReference>
<name>A0A1Q9EUE0_SYMMI</name>
<keyword evidence="2" id="KW-0963">Cytoplasm</keyword>
<dbReference type="Pfam" id="PF00225">
    <property type="entry name" value="Kinesin"/>
    <property type="match status" value="1"/>
</dbReference>
<accession>A0A1Q9EUE0</accession>
<dbReference type="GO" id="GO:0007052">
    <property type="term" value="P:mitotic spindle organization"/>
    <property type="evidence" value="ECO:0007669"/>
    <property type="project" value="TreeGrafter"/>
</dbReference>
<proteinExistence type="inferred from homology"/>
<dbReference type="AlphaFoldDB" id="A0A1Q9EUE0"/>
<dbReference type="Proteomes" id="UP000186817">
    <property type="component" value="Unassembled WGS sequence"/>
</dbReference>
<dbReference type="OrthoDB" id="448864at2759"/>
<keyword evidence="8" id="KW-1185">Reference proteome</keyword>
<evidence type="ECO:0000313" key="7">
    <source>
        <dbReference type="EMBL" id="OLQ11030.1"/>
    </source>
</evidence>
<dbReference type="GO" id="GO:0005524">
    <property type="term" value="F:ATP binding"/>
    <property type="evidence" value="ECO:0007669"/>
    <property type="project" value="UniProtKB-KW"/>
</dbReference>
<keyword evidence="3" id="KW-0547">Nucleotide-binding</keyword>
<dbReference type="PANTHER" id="PTHR47969">
    <property type="entry name" value="CHROMOSOME-ASSOCIATED KINESIN KIF4A-RELATED"/>
    <property type="match status" value="1"/>
</dbReference>
<keyword evidence="5" id="KW-0175">Coiled coil</keyword>
<dbReference type="GO" id="GO:0007018">
    <property type="term" value="P:microtubule-based movement"/>
    <property type="evidence" value="ECO:0007669"/>
    <property type="project" value="InterPro"/>
</dbReference>
<evidence type="ECO:0000256" key="6">
    <source>
        <dbReference type="PROSITE-ProRule" id="PRU00283"/>
    </source>
</evidence>
<dbReference type="GO" id="GO:0051231">
    <property type="term" value="P:spindle elongation"/>
    <property type="evidence" value="ECO:0007669"/>
    <property type="project" value="TreeGrafter"/>
</dbReference>
<dbReference type="GO" id="GO:0005875">
    <property type="term" value="C:microtubule associated complex"/>
    <property type="evidence" value="ECO:0007669"/>
    <property type="project" value="TreeGrafter"/>
</dbReference>
<dbReference type="InterPro" id="IPR027640">
    <property type="entry name" value="Kinesin-like_fam"/>
</dbReference>
<dbReference type="InterPro" id="IPR001752">
    <property type="entry name" value="Kinesin_motor_dom"/>
</dbReference>
<comment type="similarity">
    <text evidence="6">Belongs to the TRAFAC class myosin-kinesin ATPase superfamily. Kinesin family.</text>
</comment>
<comment type="subcellular location">
    <subcellularLocation>
        <location evidence="1">Cytoplasm</location>
    </subcellularLocation>
</comment>
<organism evidence="7 8">
    <name type="scientific">Symbiodinium microadriaticum</name>
    <name type="common">Dinoflagellate</name>
    <name type="synonym">Zooxanthella microadriatica</name>
    <dbReference type="NCBI Taxonomy" id="2951"/>
    <lineage>
        <taxon>Eukaryota</taxon>
        <taxon>Sar</taxon>
        <taxon>Alveolata</taxon>
        <taxon>Dinophyceae</taxon>
        <taxon>Suessiales</taxon>
        <taxon>Symbiodiniaceae</taxon>
        <taxon>Symbiodinium</taxon>
    </lineage>
</organism>
<protein>
    <submittedName>
        <fullName evidence="7">Kinesin-like protein KIF3B</fullName>
    </submittedName>
</protein>
<dbReference type="GO" id="GO:0003777">
    <property type="term" value="F:microtubule motor activity"/>
    <property type="evidence" value="ECO:0007669"/>
    <property type="project" value="InterPro"/>
</dbReference>